<keyword evidence="2" id="KW-1185">Reference proteome</keyword>
<gene>
    <name evidence="1" type="ORF">BDY19DRAFT_991353</name>
</gene>
<dbReference type="EMBL" id="MU274905">
    <property type="protein sequence ID" value="KAI0091670.1"/>
    <property type="molecule type" value="Genomic_DNA"/>
</dbReference>
<organism evidence="1 2">
    <name type="scientific">Irpex rosettiformis</name>
    <dbReference type="NCBI Taxonomy" id="378272"/>
    <lineage>
        <taxon>Eukaryota</taxon>
        <taxon>Fungi</taxon>
        <taxon>Dikarya</taxon>
        <taxon>Basidiomycota</taxon>
        <taxon>Agaricomycotina</taxon>
        <taxon>Agaricomycetes</taxon>
        <taxon>Polyporales</taxon>
        <taxon>Irpicaceae</taxon>
        <taxon>Irpex</taxon>
    </lineage>
</organism>
<evidence type="ECO:0000313" key="1">
    <source>
        <dbReference type="EMBL" id="KAI0091670.1"/>
    </source>
</evidence>
<comment type="caution">
    <text evidence="1">The sequence shown here is derived from an EMBL/GenBank/DDBJ whole genome shotgun (WGS) entry which is preliminary data.</text>
</comment>
<reference evidence="1" key="1">
    <citation type="journal article" date="2021" name="Environ. Microbiol.">
        <title>Gene family expansions and transcriptome signatures uncover fungal adaptations to wood decay.</title>
        <authorList>
            <person name="Hage H."/>
            <person name="Miyauchi S."/>
            <person name="Viragh M."/>
            <person name="Drula E."/>
            <person name="Min B."/>
            <person name="Chaduli D."/>
            <person name="Navarro D."/>
            <person name="Favel A."/>
            <person name="Norest M."/>
            <person name="Lesage-Meessen L."/>
            <person name="Balint B."/>
            <person name="Merenyi Z."/>
            <person name="de Eugenio L."/>
            <person name="Morin E."/>
            <person name="Martinez A.T."/>
            <person name="Baldrian P."/>
            <person name="Stursova M."/>
            <person name="Martinez M.J."/>
            <person name="Novotny C."/>
            <person name="Magnuson J.K."/>
            <person name="Spatafora J.W."/>
            <person name="Maurice S."/>
            <person name="Pangilinan J."/>
            <person name="Andreopoulos W."/>
            <person name="LaButti K."/>
            <person name="Hundley H."/>
            <person name="Na H."/>
            <person name="Kuo A."/>
            <person name="Barry K."/>
            <person name="Lipzen A."/>
            <person name="Henrissat B."/>
            <person name="Riley R."/>
            <person name="Ahrendt S."/>
            <person name="Nagy L.G."/>
            <person name="Grigoriev I.V."/>
            <person name="Martin F."/>
            <person name="Rosso M.N."/>
        </authorList>
    </citation>
    <scope>NUCLEOTIDE SEQUENCE</scope>
    <source>
        <strain evidence="1">CBS 384.51</strain>
    </source>
</reference>
<dbReference type="Proteomes" id="UP001055072">
    <property type="component" value="Unassembled WGS sequence"/>
</dbReference>
<accession>A0ACB8UBM8</accession>
<evidence type="ECO:0000313" key="2">
    <source>
        <dbReference type="Proteomes" id="UP001055072"/>
    </source>
</evidence>
<name>A0ACB8UBM8_9APHY</name>
<sequence length="366" mass="39658">MSSHHAIAIVSPGVIDQIDFPTSTPIGNEVLIKVQYTAIVTVDTYQIDRAFYVQGYPHTLGFASAGQVKAVGPEVKNLKAGDKVAAYNFPAPKTKGLQEYALVPQPLVAKVPDDYNLAEAASIPDNYTTAAFTLFGSSNLALPLPTSFPPPSPPSDASQPILVHGGAASSGQYIIQLLHLAGYTQIYATASPKNHAYLKELGATQVFDYHSPHLADEILKATNGHKVSIAIDTIGAKPSIEAYSPVLGKESRLALLLPVKKGAAVRNEEQDDMSSVLPPWVYELVGGATVFPIATFRMFERQDPATLDFMPKLLPQLLASKALRPNRIRLFKESDGPILERVKTALDLHRENKVSGEKIVIELKWN</sequence>
<proteinExistence type="predicted"/>
<protein>
    <submittedName>
        <fullName evidence="1">Chaperonin 10-like protein</fullName>
    </submittedName>
</protein>